<dbReference type="AlphaFoldDB" id="A0A2U1LGM3"/>
<reference evidence="1 2" key="1">
    <citation type="journal article" date="2018" name="Mol. Plant">
        <title>The genome of Artemisia annua provides insight into the evolution of Asteraceae family and artemisinin biosynthesis.</title>
        <authorList>
            <person name="Shen Q."/>
            <person name="Zhang L."/>
            <person name="Liao Z."/>
            <person name="Wang S."/>
            <person name="Yan T."/>
            <person name="Shi P."/>
            <person name="Liu M."/>
            <person name="Fu X."/>
            <person name="Pan Q."/>
            <person name="Wang Y."/>
            <person name="Lv Z."/>
            <person name="Lu X."/>
            <person name="Zhang F."/>
            <person name="Jiang W."/>
            <person name="Ma Y."/>
            <person name="Chen M."/>
            <person name="Hao X."/>
            <person name="Li L."/>
            <person name="Tang Y."/>
            <person name="Lv G."/>
            <person name="Zhou Y."/>
            <person name="Sun X."/>
            <person name="Brodelius P.E."/>
            <person name="Rose J.K.C."/>
            <person name="Tang K."/>
        </authorList>
    </citation>
    <scope>NUCLEOTIDE SEQUENCE [LARGE SCALE GENOMIC DNA]</scope>
    <source>
        <strain evidence="2">cv. Huhao1</strain>
        <tissue evidence="1">Leaf</tissue>
    </source>
</reference>
<gene>
    <name evidence="1" type="ORF">CTI12_AA493660</name>
</gene>
<sequence length="541" mass="60034">MVHPLVRCDPDPMVRSGRQGGIRLQAESFGDLQDPTSRELKKRIVSALKTLSIDGKQSCLVQYWAATNAGKTHLLATTDQPFGSYGSDEGLELYRKACLHHKLYVHREGKISFGLPGHAFKDRTPHQTQHVHDYPEEHRPPCADKAIFSRKWGSFAVPVILANECVGVLEIVDTEPTHTYDGDVNEVNKALKCAGFESFSTLDTRKETHITHKRRRETKSSKYGRYDILVPYFGLSKGKAMEIVDHKFFPKKQKDATHDTLHVPDDSTRKAKKEYKVIESTFTNALRNIGITEWPFIRKTANKASCASKKRINPTVSGASSLGSLKADDLTSCLVKVEASEGLLEGTTITNTSALETQNDQTASCNTNYTEALPESEYARPNFLPGGNRFECQDHETTYLDAPNNFVVDNGYVCPGPEIPDWSESRTDQTLCGESSSIGIPNNAGDLNSGWDDLDQFLNDLLLDQETHNLSETHTDQTLCDGTNSIGILNDTSCDVNSSWDKGVNERPSASGIHQSPITGFEQESCETGDGFFPQDIFKDF</sequence>
<evidence type="ECO:0000313" key="1">
    <source>
        <dbReference type="EMBL" id="PWA48160.1"/>
    </source>
</evidence>
<accession>A0A2U1LGM3</accession>
<dbReference type="InterPro" id="IPR045012">
    <property type="entry name" value="NLP"/>
</dbReference>
<organism evidence="1 2">
    <name type="scientific">Artemisia annua</name>
    <name type="common">Sweet wormwood</name>
    <dbReference type="NCBI Taxonomy" id="35608"/>
    <lineage>
        <taxon>Eukaryota</taxon>
        <taxon>Viridiplantae</taxon>
        <taxon>Streptophyta</taxon>
        <taxon>Embryophyta</taxon>
        <taxon>Tracheophyta</taxon>
        <taxon>Spermatophyta</taxon>
        <taxon>Magnoliopsida</taxon>
        <taxon>eudicotyledons</taxon>
        <taxon>Gunneridae</taxon>
        <taxon>Pentapetalae</taxon>
        <taxon>asterids</taxon>
        <taxon>campanulids</taxon>
        <taxon>Asterales</taxon>
        <taxon>Asteraceae</taxon>
        <taxon>Asteroideae</taxon>
        <taxon>Anthemideae</taxon>
        <taxon>Artemisiinae</taxon>
        <taxon>Artemisia</taxon>
    </lineage>
</organism>
<dbReference type="EMBL" id="PKPP01009481">
    <property type="protein sequence ID" value="PWA48160.1"/>
    <property type="molecule type" value="Genomic_DNA"/>
</dbReference>
<proteinExistence type="predicted"/>
<name>A0A2U1LGM3_ARTAN</name>
<dbReference type="PANTHER" id="PTHR32002:SF35">
    <property type="entry name" value="PROTEIN NLP6"/>
    <property type="match status" value="1"/>
</dbReference>
<keyword evidence="2" id="KW-1185">Reference proteome</keyword>
<dbReference type="Proteomes" id="UP000245207">
    <property type="component" value="Unassembled WGS sequence"/>
</dbReference>
<comment type="caution">
    <text evidence="1">The sequence shown here is derived from an EMBL/GenBank/DDBJ whole genome shotgun (WGS) entry which is preliminary data.</text>
</comment>
<dbReference type="GO" id="GO:0003700">
    <property type="term" value="F:DNA-binding transcription factor activity"/>
    <property type="evidence" value="ECO:0007669"/>
    <property type="project" value="InterPro"/>
</dbReference>
<protein>
    <submittedName>
        <fullName evidence="1">RWP-RK domain-containing protein</fullName>
    </submittedName>
</protein>
<evidence type="ECO:0000313" key="2">
    <source>
        <dbReference type="Proteomes" id="UP000245207"/>
    </source>
</evidence>
<dbReference type="STRING" id="35608.A0A2U1LGM3"/>
<dbReference type="PANTHER" id="PTHR32002">
    <property type="entry name" value="PROTEIN NLP8"/>
    <property type="match status" value="1"/>
</dbReference>